<comment type="function">
    <text evidence="8">Transfers the 4'-phosphopantetheine moiety from coenzyme A to a Ser of acyl-carrier-protein.</text>
</comment>
<dbReference type="NCBIfam" id="TIGR00556">
    <property type="entry name" value="pantethn_trn"/>
    <property type="match status" value="1"/>
</dbReference>
<dbReference type="GO" id="GO:0000287">
    <property type="term" value="F:magnesium ion binding"/>
    <property type="evidence" value="ECO:0007669"/>
    <property type="project" value="UniProtKB-UniRule"/>
</dbReference>
<dbReference type="GO" id="GO:0008897">
    <property type="term" value="F:holo-[acyl-carrier-protein] synthase activity"/>
    <property type="evidence" value="ECO:0007669"/>
    <property type="project" value="UniProtKB-UniRule"/>
</dbReference>
<evidence type="ECO:0000256" key="5">
    <source>
        <dbReference type="ARBA" id="ARBA00022842"/>
    </source>
</evidence>
<comment type="catalytic activity">
    <reaction evidence="8">
        <text>apo-[ACP] + CoA = holo-[ACP] + adenosine 3',5'-bisphosphate + H(+)</text>
        <dbReference type="Rhea" id="RHEA:12068"/>
        <dbReference type="Rhea" id="RHEA-COMP:9685"/>
        <dbReference type="Rhea" id="RHEA-COMP:9690"/>
        <dbReference type="ChEBI" id="CHEBI:15378"/>
        <dbReference type="ChEBI" id="CHEBI:29999"/>
        <dbReference type="ChEBI" id="CHEBI:57287"/>
        <dbReference type="ChEBI" id="CHEBI:58343"/>
        <dbReference type="ChEBI" id="CHEBI:64479"/>
        <dbReference type="EC" id="2.7.8.7"/>
    </reaction>
</comment>
<dbReference type="Pfam" id="PF01648">
    <property type="entry name" value="ACPS"/>
    <property type="match status" value="1"/>
</dbReference>
<feature type="domain" description="4'-phosphopantetheinyl transferase" evidence="9">
    <location>
        <begin position="13"/>
        <end position="125"/>
    </location>
</feature>
<protein>
    <recommendedName>
        <fullName evidence="8">Holo-[acyl-carrier-protein] synthase</fullName>
        <shortName evidence="8">Holo-ACP synthase</shortName>
        <ecNumber evidence="8">2.7.8.7</ecNumber>
    </recommendedName>
    <alternativeName>
        <fullName evidence="8">4'-phosphopantetheinyl transferase AcpS</fullName>
    </alternativeName>
</protein>
<evidence type="ECO:0000256" key="2">
    <source>
        <dbReference type="ARBA" id="ARBA00022679"/>
    </source>
</evidence>
<dbReference type="HAMAP" id="MF_00101">
    <property type="entry name" value="AcpS"/>
    <property type="match status" value="1"/>
</dbReference>
<keyword evidence="6 8" id="KW-0443">Lipid metabolism</keyword>
<dbReference type="InterPro" id="IPR037143">
    <property type="entry name" value="4-PPantetheinyl_Trfase_dom_sf"/>
</dbReference>
<keyword evidence="8" id="KW-0963">Cytoplasm</keyword>
<comment type="subcellular location">
    <subcellularLocation>
        <location evidence="8">Cytoplasm</location>
    </subcellularLocation>
</comment>
<keyword evidence="3 8" id="KW-0479">Metal-binding</keyword>
<dbReference type="AlphaFoldDB" id="A0A2M7GYN0"/>
<evidence type="ECO:0000256" key="1">
    <source>
        <dbReference type="ARBA" id="ARBA00022516"/>
    </source>
</evidence>
<dbReference type="GO" id="GO:0005737">
    <property type="term" value="C:cytoplasm"/>
    <property type="evidence" value="ECO:0007669"/>
    <property type="project" value="UniProtKB-SubCell"/>
</dbReference>
<dbReference type="SUPFAM" id="SSF56214">
    <property type="entry name" value="4'-phosphopantetheinyl transferase"/>
    <property type="match status" value="1"/>
</dbReference>
<dbReference type="InterPro" id="IPR008278">
    <property type="entry name" value="4-PPantetheinyl_Trfase_dom"/>
</dbReference>
<dbReference type="GO" id="GO:0006633">
    <property type="term" value="P:fatty acid biosynthetic process"/>
    <property type="evidence" value="ECO:0007669"/>
    <property type="project" value="UniProtKB-UniRule"/>
</dbReference>
<evidence type="ECO:0000313" key="10">
    <source>
        <dbReference type="EMBL" id="PIW33592.1"/>
    </source>
</evidence>
<evidence type="ECO:0000313" key="11">
    <source>
        <dbReference type="Proteomes" id="UP000230025"/>
    </source>
</evidence>
<evidence type="ECO:0000256" key="3">
    <source>
        <dbReference type="ARBA" id="ARBA00022723"/>
    </source>
</evidence>
<feature type="binding site" evidence="8">
    <location>
        <position position="64"/>
    </location>
    <ligand>
        <name>Mg(2+)</name>
        <dbReference type="ChEBI" id="CHEBI:18420"/>
    </ligand>
</feature>
<dbReference type="InterPro" id="IPR002582">
    <property type="entry name" value="ACPS"/>
</dbReference>
<dbReference type="Proteomes" id="UP000230025">
    <property type="component" value="Unassembled WGS sequence"/>
</dbReference>
<dbReference type="NCBIfam" id="TIGR00516">
    <property type="entry name" value="acpS"/>
    <property type="match status" value="1"/>
</dbReference>
<keyword evidence="2 8" id="KW-0808">Transferase</keyword>
<comment type="caution">
    <text evidence="10">The sequence shown here is derived from an EMBL/GenBank/DDBJ whole genome shotgun (WGS) entry which is preliminary data.</text>
</comment>
<dbReference type="Gene3D" id="3.90.470.20">
    <property type="entry name" value="4'-phosphopantetheinyl transferase domain"/>
    <property type="match status" value="1"/>
</dbReference>
<evidence type="ECO:0000256" key="7">
    <source>
        <dbReference type="ARBA" id="ARBA00023160"/>
    </source>
</evidence>
<feature type="binding site" evidence="8">
    <location>
        <position position="15"/>
    </location>
    <ligand>
        <name>Mg(2+)</name>
        <dbReference type="ChEBI" id="CHEBI:18420"/>
    </ligand>
</feature>
<organism evidence="10 11">
    <name type="scientific">bacterium (Candidatus Ratteibacteria) CG15_BIG_FIL_POST_REV_8_21_14_020_41_12</name>
    <dbReference type="NCBI Taxonomy" id="2014291"/>
    <lineage>
        <taxon>Bacteria</taxon>
        <taxon>Candidatus Ratteibacteria</taxon>
    </lineage>
</organism>
<evidence type="ECO:0000256" key="4">
    <source>
        <dbReference type="ARBA" id="ARBA00022832"/>
    </source>
</evidence>
<dbReference type="EMBL" id="PFFY01000176">
    <property type="protein sequence ID" value="PIW33592.1"/>
    <property type="molecule type" value="Genomic_DNA"/>
</dbReference>
<evidence type="ECO:0000256" key="8">
    <source>
        <dbReference type="HAMAP-Rule" id="MF_00101"/>
    </source>
</evidence>
<dbReference type="EC" id="2.7.8.7" evidence="8"/>
<keyword evidence="7 8" id="KW-0275">Fatty acid biosynthesis</keyword>
<evidence type="ECO:0000256" key="6">
    <source>
        <dbReference type="ARBA" id="ARBA00023098"/>
    </source>
</evidence>
<reference evidence="11" key="1">
    <citation type="submission" date="2017-09" db="EMBL/GenBank/DDBJ databases">
        <title>Depth-based differentiation of microbial function through sediment-hosted aquifers and enrichment of novel symbionts in the deep terrestrial subsurface.</title>
        <authorList>
            <person name="Probst A.J."/>
            <person name="Ladd B."/>
            <person name="Jarett J.K."/>
            <person name="Geller-Mcgrath D.E."/>
            <person name="Sieber C.M.K."/>
            <person name="Emerson J.B."/>
            <person name="Anantharaman K."/>
            <person name="Thomas B.C."/>
            <person name="Malmstrom R."/>
            <person name="Stieglmeier M."/>
            <person name="Klingl A."/>
            <person name="Woyke T."/>
            <person name="Ryan C.M."/>
            <person name="Banfield J.F."/>
        </authorList>
    </citation>
    <scope>NUCLEOTIDE SEQUENCE [LARGE SCALE GENOMIC DNA]</scope>
</reference>
<gene>
    <name evidence="8 10" type="primary">acpS</name>
    <name evidence="10" type="ORF">COW28_03745</name>
</gene>
<accession>A0A2M7GYN0</accession>
<proteinExistence type="inferred from homology"/>
<evidence type="ECO:0000259" key="9">
    <source>
        <dbReference type="Pfam" id="PF01648"/>
    </source>
</evidence>
<sequence length="131" mass="15291">MKIPLSKMIFGSGIDIVHIKKLKKTTEKWGERFSHRIFTSRELNYCYQKKSPFQHLAARFAAKEAFLKALEGEKNKELKWKEIEIDNKESGQPFYRLRGFGKSLMNKEGIKPFLTISHSKDYAIAHCILVK</sequence>
<comment type="cofactor">
    <cofactor evidence="8">
        <name>Mg(2+)</name>
        <dbReference type="ChEBI" id="CHEBI:18420"/>
    </cofactor>
</comment>
<name>A0A2M7GYN0_9BACT</name>
<keyword evidence="1 8" id="KW-0444">Lipid biosynthesis</keyword>
<keyword evidence="4 8" id="KW-0276">Fatty acid metabolism</keyword>
<dbReference type="InterPro" id="IPR004568">
    <property type="entry name" value="Ppantetheine-prot_Trfase_dom"/>
</dbReference>
<keyword evidence="5 8" id="KW-0460">Magnesium</keyword>
<comment type="similarity">
    <text evidence="8">Belongs to the P-Pant transferase superfamily. AcpS family.</text>
</comment>